<evidence type="ECO:0000259" key="4">
    <source>
        <dbReference type="Pfam" id="PF08241"/>
    </source>
</evidence>
<dbReference type="Pfam" id="PF08241">
    <property type="entry name" value="Methyltransf_11"/>
    <property type="match status" value="1"/>
</dbReference>
<evidence type="ECO:0000256" key="1">
    <source>
        <dbReference type="ARBA" id="ARBA00008361"/>
    </source>
</evidence>
<dbReference type="PANTHER" id="PTHR44942">
    <property type="entry name" value="METHYLTRANSF_11 DOMAIN-CONTAINING PROTEIN"/>
    <property type="match status" value="1"/>
</dbReference>
<dbReference type="InterPro" id="IPR051052">
    <property type="entry name" value="Diverse_substrate_MTase"/>
</dbReference>
<proteinExistence type="inferred from homology"/>
<evidence type="ECO:0000313" key="6">
    <source>
        <dbReference type="Proteomes" id="UP000005104"/>
    </source>
</evidence>
<sequence length="186" mass="20825">MILGRIKTMLNKLENPERVTELNPKETLIKIGLSGHDVLCDIGAGTGIFTYAAAGITADTIYAIEISEAMREILHLKNNIPNVRIEDSVQKVPTDSCDVVLLCTVLHELDNIPAMMQEIKRIMKHNGVLAIIEFHKEVTPMGPPVERRISERETVETLSINEFVKIKGHKLGGNFYCLVFKQAKVY</sequence>
<keyword evidence="5" id="KW-0830">Ubiquinone</keyword>
<dbReference type="Proteomes" id="UP000005104">
    <property type="component" value="Chromosome"/>
</dbReference>
<name>H5XU58_9FIRM</name>
<dbReference type="PANTHER" id="PTHR44942:SF4">
    <property type="entry name" value="METHYLTRANSFERASE TYPE 11 DOMAIN-CONTAINING PROTEIN"/>
    <property type="match status" value="1"/>
</dbReference>
<keyword evidence="6" id="KW-1185">Reference proteome</keyword>
<dbReference type="InterPro" id="IPR029063">
    <property type="entry name" value="SAM-dependent_MTases_sf"/>
</dbReference>
<keyword evidence="3" id="KW-0808">Transferase</keyword>
<dbReference type="EMBL" id="CM001441">
    <property type="protein sequence ID" value="EHQ89154.1"/>
    <property type="molecule type" value="Genomic_DNA"/>
</dbReference>
<organism evidence="5 6">
    <name type="scientific">Desulfosporosinus youngiae DSM 17734</name>
    <dbReference type="NCBI Taxonomy" id="768710"/>
    <lineage>
        <taxon>Bacteria</taxon>
        <taxon>Bacillati</taxon>
        <taxon>Bacillota</taxon>
        <taxon>Clostridia</taxon>
        <taxon>Eubacteriales</taxon>
        <taxon>Desulfitobacteriaceae</taxon>
        <taxon>Desulfosporosinus</taxon>
    </lineage>
</organism>
<dbReference type="InterPro" id="IPR013216">
    <property type="entry name" value="Methyltransf_11"/>
</dbReference>
<feature type="domain" description="Methyltransferase type 11" evidence="4">
    <location>
        <begin position="41"/>
        <end position="131"/>
    </location>
</feature>
<reference evidence="5 6" key="1">
    <citation type="submission" date="2011-11" db="EMBL/GenBank/DDBJ databases">
        <title>The Noncontiguous Finished genome of Desulfosporosinus youngiae DSM 17734.</title>
        <authorList>
            <consortium name="US DOE Joint Genome Institute (JGI-PGF)"/>
            <person name="Lucas S."/>
            <person name="Han J."/>
            <person name="Lapidus A."/>
            <person name="Cheng J.-F."/>
            <person name="Goodwin L."/>
            <person name="Pitluck S."/>
            <person name="Peters L."/>
            <person name="Ovchinnikova G."/>
            <person name="Lu M."/>
            <person name="Land M.L."/>
            <person name="Hauser L."/>
            <person name="Pester M."/>
            <person name="Spring S."/>
            <person name="Ollivier B."/>
            <person name="Rattei T."/>
            <person name="Klenk H.-P."/>
            <person name="Wagner M."/>
            <person name="Loy A."/>
            <person name="Woyke T.J."/>
        </authorList>
    </citation>
    <scope>NUCLEOTIDE SEQUENCE [LARGE SCALE GENOMIC DNA]</scope>
    <source>
        <strain evidence="5 6">DSM 17734</strain>
    </source>
</reference>
<evidence type="ECO:0000256" key="2">
    <source>
        <dbReference type="ARBA" id="ARBA00022603"/>
    </source>
</evidence>
<gene>
    <name evidence="5" type="ORF">DesyoDRAFT_2058</name>
</gene>
<dbReference type="SUPFAM" id="SSF53335">
    <property type="entry name" value="S-adenosyl-L-methionine-dependent methyltransferases"/>
    <property type="match status" value="1"/>
</dbReference>
<dbReference type="CDD" id="cd02440">
    <property type="entry name" value="AdoMet_MTases"/>
    <property type="match status" value="1"/>
</dbReference>
<dbReference type="GO" id="GO:0032259">
    <property type="term" value="P:methylation"/>
    <property type="evidence" value="ECO:0007669"/>
    <property type="project" value="UniProtKB-KW"/>
</dbReference>
<dbReference type="STRING" id="768710.DesyoDRAFT_2058"/>
<evidence type="ECO:0000313" key="5">
    <source>
        <dbReference type="EMBL" id="EHQ89154.1"/>
    </source>
</evidence>
<protein>
    <submittedName>
        <fullName evidence="5">Methylase involved in ubiquinone/menaquinone biosynthesis</fullName>
    </submittedName>
</protein>
<dbReference type="eggNOG" id="COG2226">
    <property type="taxonomic scope" value="Bacteria"/>
</dbReference>
<comment type="similarity">
    <text evidence="1">Belongs to the methyltransferase superfamily.</text>
</comment>
<dbReference type="GO" id="GO:0008757">
    <property type="term" value="F:S-adenosylmethionine-dependent methyltransferase activity"/>
    <property type="evidence" value="ECO:0007669"/>
    <property type="project" value="InterPro"/>
</dbReference>
<evidence type="ECO:0000256" key="3">
    <source>
        <dbReference type="ARBA" id="ARBA00022679"/>
    </source>
</evidence>
<dbReference type="AlphaFoldDB" id="H5XU58"/>
<dbReference type="HOGENOM" id="CLU_037990_16_1_9"/>
<accession>H5XU58</accession>
<dbReference type="Gene3D" id="3.40.50.150">
    <property type="entry name" value="Vaccinia Virus protein VP39"/>
    <property type="match status" value="1"/>
</dbReference>
<keyword evidence="2 5" id="KW-0489">Methyltransferase</keyword>